<dbReference type="PANTHER" id="PTHR35861">
    <property type="match status" value="1"/>
</dbReference>
<feature type="domain" description="Tail sheath protein subtilisin-like" evidence="2">
    <location>
        <begin position="293"/>
        <end position="395"/>
    </location>
</feature>
<evidence type="ECO:0000313" key="6">
    <source>
        <dbReference type="Proteomes" id="UP001165427"/>
    </source>
</evidence>
<evidence type="ECO:0000259" key="2">
    <source>
        <dbReference type="Pfam" id="PF04984"/>
    </source>
</evidence>
<proteinExistence type="inferred from homology"/>
<comment type="similarity">
    <text evidence="1">Belongs to the myoviridae tail sheath protein family.</text>
</comment>
<dbReference type="Proteomes" id="UP001165427">
    <property type="component" value="Unassembled WGS sequence"/>
</dbReference>
<sequence>MPAYLSPGIYTRETDFSFYVKQISTSAAAMVGITEKGPVNKPVLVTSWEQFINKFGSYINEGYLAYAARAFFDNGGSILYVCRVAHYTDITDKSTLSAVNSVAVLSNRGATPALTLQVNAANPGTWGDRISVMVEDGSLDPANAFNLVVKHKDNIVEVFKDLSMDETSANHVELMINEVSDYITVSDLSPSTGTAEDRPANGTYPLIGGDNGLTGVTDSDYIGDPSQHTGLYAFDEIDALNLLMVPGVTTVPVINAGITYAENRKDLLFIADTPFMLEPLEVVDFRKGQGTYTHAAFNSSYAALYYPWLEISDPITARKKYIPPCGAVAGCCARSDQKTYVWWAPAGIDRGRIFNAVSVAYKTSRGERDVLYPEGVNVIAVFPDTGINIWGQKTLQSQPSAVDRINVRRLMMYMEEAISESSRFVVFEPNNPQTWRALGRLINPFLQDIKEKGGLYDYAFQCDEETNTPAVIDRNEMIARVFVKPTKTAEFIELNFILTGTGADFSEII</sequence>
<dbReference type="InterPro" id="IPR035089">
    <property type="entry name" value="Phage_sheath_subtilisin"/>
</dbReference>
<organism evidence="5 6">
    <name type="scientific">Desulfatitalea alkaliphila</name>
    <dbReference type="NCBI Taxonomy" id="2929485"/>
    <lineage>
        <taxon>Bacteria</taxon>
        <taxon>Pseudomonadati</taxon>
        <taxon>Thermodesulfobacteriota</taxon>
        <taxon>Desulfobacteria</taxon>
        <taxon>Desulfobacterales</taxon>
        <taxon>Desulfosarcinaceae</taxon>
        <taxon>Desulfatitalea</taxon>
    </lineage>
</organism>
<evidence type="ECO:0000259" key="3">
    <source>
        <dbReference type="Pfam" id="PF17482"/>
    </source>
</evidence>
<dbReference type="PANTHER" id="PTHR35861:SF1">
    <property type="entry name" value="PHAGE TAIL SHEATH PROTEIN"/>
    <property type="match status" value="1"/>
</dbReference>
<feature type="domain" description="Tail sheath protein Gp18-like" evidence="4">
    <location>
        <begin position="27"/>
        <end position="84"/>
    </location>
</feature>
<dbReference type="Pfam" id="PF17482">
    <property type="entry name" value="Phage_sheath_1C"/>
    <property type="match status" value="1"/>
</dbReference>
<dbReference type="Gene3D" id="3.40.50.11780">
    <property type="match status" value="2"/>
</dbReference>
<dbReference type="Pfam" id="PF22671">
    <property type="entry name" value="Gp18_domIII_N"/>
    <property type="match status" value="1"/>
</dbReference>
<gene>
    <name evidence="5" type="ORF">MRX98_12630</name>
</gene>
<dbReference type="EMBL" id="JALJRB010000013">
    <property type="protein sequence ID" value="MCJ8501423.1"/>
    <property type="molecule type" value="Genomic_DNA"/>
</dbReference>
<dbReference type="RefSeq" id="WP_246909028.1">
    <property type="nucleotide sequence ID" value="NZ_JALJRB010000013.1"/>
</dbReference>
<dbReference type="Pfam" id="PF04984">
    <property type="entry name" value="Phage_sheath_1"/>
    <property type="match status" value="1"/>
</dbReference>
<reference evidence="5" key="1">
    <citation type="submission" date="2022-04" db="EMBL/GenBank/DDBJ databases">
        <title>Desulfatitalea alkaliphila sp. nov., a novel anaerobic sulfate-reducing bacterium isolated from terrestrial mud volcano, Taman Peninsula, Russia.</title>
        <authorList>
            <person name="Khomyakova M.A."/>
            <person name="Merkel A.Y."/>
            <person name="Slobodkin A.I."/>
        </authorList>
    </citation>
    <scope>NUCLEOTIDE SEQUENCE</scope>
    <source>
        <strain evidence="5">M08but</strain>
    </source>
</reference>
<dbReference type="InterPro" id="IPR052042">
    <property type="entry name" value="Tail_sheath_structural"/>
</dbReference>
<dbReference type="InterPro" id="IPR054564">
    <property type="entry name" value="Gp18_domIII_N"/>
</dbReference>
<feature type="domain" description="Tail sheath protein C-terminal" evidence="3">
    <location>
        <begin position="398"/>
        <end position="497"/>
    </location>
</feature>
<comment type="caution">
    <text evidence="5">The sequence shown here is derived from an EMBL/GenBank/DDBJ whole genome shotgun (WGS) entry which is preliminary data.</text>
</comment>
<protein>
    <submittedName>
        <fullName evidence="5">Phage tail sheath subtilisin-like domain-containing protein</fullName>
    </submittedName>
</protein>
<evidence type="ECO:0000259" key="4">
    <source>
        <dbReference type="Pfam" id="PF22671"/>
    </source>
</evidence>
<dbReference type="AlphaFoldDB" id="A0AA41R4L7"/>
<evidence type="ECO:0000256" key="1">
    <source>
        <dbReference type="ARBA" id="ARBA00008005"/>
    </source>
</evidence>
<dbReference type="InterPro" id="IPR020287">
    <property type="entry name" value="Tail_sheath_C"/>
</dbReference>
<evidence type="ECO:0000313" key="5">
    <source>
        <dbReference type="EMBL" id="MCJ8501423.1"/>
    </source>
</evidence>
<name>A0AA41R4L7_9BACT</name>
<keyword evidence="6" id="KW-1185">Reference proteome</keyword>
<accession>A0AA41R4L7</accession>